<accession>A0ACB9IGR6</accession>
<dbReference type="EMBL" id="CM042025">
    <property type="protein sequence ID" value="KAI3806681.1"/>
    <property type="molecule type" value="Genomic_DNA"/>
</dbReference>
<protein>
    <submittedName>
        <fullName evidence="1">Uncharacterized protein</fullName>
    </submittedName>
</protein>
<comment type="caution">
    <text evidence="1">The sequence shown here is derived from an EMBL/GenBank/DDBJ whole genome shotgun (WGS) entry which is preliminary data.</text>
</comment>
<proteinExistence type="predicted"/>
<name>A0ACB9IGR6_9ASTR</name>
<gene>
    <name evidence="1" type="ORF">L1987_22595</name>
</gene>
<reference evidence="1 2" key="2">
    <citation type="journal article" date="2022" name="Mol. Ecol. Resour.">
        <title>The genomes of chicory, endive, great burdock and yacon provide insights into Asteraceae paleo-polyploidization history and plant inulin production.</title>
        <authorList>
            <person name="Fan W."/>
            <person name="Wang S."/>
            <person name="Wang H."/>
            <person name="Wang A."/>
            <person name="Jiang F."/>
            <person name="Liu H."/>
            <person name="Zhao H."/>
            <person name="Xu D."/>
            <person name="Zhang Y."/>
        </authorList>
    </citation>
    <scope>NUCLEOTIDE SEQUENCE [LARGE SCALE GENOMIC DNA]</scope>
    <source>
        <strain evidence="2">cv. Yunnan</strain>
        <tissue evidence="1">Leaves</tissue>
    </source>
</reference>
<evidence type="ECO:0000313" key="2">
    <source>
        <dbReference type="Proteomes" id="UP001056120"/>
    </source>
</evidence>
<sequence>MNEEVGYNPVIPSHADTCTIFHESSFQSSKHSLKPEPSSSAHSAESGPQILDKINRVFKVGDNNRANKLFGEIKEKGLNPNHVIYNMMIIGFCKFKDLIAACGLLDEMVQKGTSPKGFLYNTIKNSINQNRSNKEG</sequence>
<keyword evidence="2" id="KW-1185">Reference proteome</keyword>
<reference evidence="2" key="1">
    <citation type="journal article" date="2022" name="Mol. Ecol. Resour.">
        <title>The genomes of chicory, endive, great burdock and yacon provide insights into Asteraceae palaeo-polyploidization history and plant inulin production.</title>
        <authorList>
            <person name="Fan W."/>
            <person name="Wang S."/>
            <person name="Wang H."/>
            <person name="Wang A."/>
            <person name="Jiang F."/>
            <person name="Liu H."/>
            <person name="Zhao H."/>
            <person name="Xu D."/>
            <person name="Zhang Y."/>
        </authorList>
    </citation>
    <scope>NUCLEOTIDE SEQUENCE [LARGE SCALE GENOMIC DNA]</scope>
    <source>
        <strain evidence="2">cv. Yunnan</strain>
    </source>
</reference>
<dbReference type="Proteomes" id="UP001056120">
    <property type="component" value="Linkage Group LG08"/>
</dbReference>
<organism evidence="1 2">
    <name type="scientific">Smallanthus sonchifolius</name>
    <dbReference type="NCBI Taxonomy" id="185202"/>
    <lineage>
        <taxon>Eukaryota</taxon>
        <taxon>Viridiplantae</taxon>
        <taxon>Streptophyta</taxon>
        <taxon>Embryophyta</taxon>
        <taxon>Tracheophyta</taxon>
        <taxon>Spermatophyta</taxon>
        <taxon>Magnoliopsida</taxon>
        <taxon>eudicotyledons</taxon>
        <taxon>Gunneridae</taxon>
        <taxon>Pentapetalae</taxon>
        <taxon>asterids</taxon>
        <taxon>campanulids</taxon>
        <taxon>Asterales</taxon>
        <taxon>Asteraceae</taxon>
        <taxon>Asteroideae</taxon>
        <taxon>Heliantheae alliance</taxon>
        <taxon>Millerieae</taxon>
        <taxon>Smallanthus</taxon>
    </lineage>
</organism>
<evidence type="ECO:0000313" key="1">
    <source>
        <dbReference type="EMBL" id="KAI3806681.1"/>
    </source>
</evidence>